<sequence length="103" mass="11575">MSQAKFNRIPTFGDAELRSWPNSNWKTPRHSWLRHRSTSKSTELFFAALSQHGAHQVYGGGELRQMGDLTLPGPQSLAQGRPSTAQQSFRTSTFRIQRATSSN</sequence>
<feature type="region of interest" description="Disordered" evidence="1">
    <location>
        <begin position="75"/>
        <end position="103"/>
    </location>
</feature>
<protein>
    <submittedName>
        <fullName evidence="2">Uncharacterized protein</fullName>
    </submittedName>
</protein>
<proteinExistence type="predicted"/>
<evidence type="ECO:0000256" key="1">
    <source>
        <dbReference type="SAM" id="MobiDB-lite"/>
    </source>
</evidence>
<accession>A0A8S1J1T4</accession>
<feature type="compositionally biased region" description="Polar residues" evidence="1">
    <location>
        <begin position="76"/>
        <end position="103"/>
    </location>
</feature>
<dbReference type="EMBL" id="CAJHUC010001608">
    <property type="protein sequence ID" value="CAD7701694.1"/>
    <property type="molecule type" value="Genomic_DNA"/>
</dbReference>
<reference evidence="2" key="1">
    <citation type="submission" date="2020-12" db="EMBL/GenBank/DDBJ databases">
        <authorList>
            <person name="Iha C."/>
        </authorList>
    </citation>
    <scope>NUCLEOTIDE SEQUENCE</scope>
</reference>
<organism evidence="2 3">
    <name type="scientific">Ostreobium quekettii</name>
    <dbReference type="NCBI Taxonomy" id="121088"/>
    <lineage>
        <taxon>Eukaryota</taxon>
        <taxon>Viridiplantae</taxon>
        <taxon>Chlorophyta</taxon>
        <taxon>core chlorophytes</taxon>
        <taxon>Ulvophyceae</taxon>
        <taxon>TCBD clade</taxon>
        <taxon>Bryopsidales</taxon>
        <taxon>Ostreobineae</taxon>
        <taxon>Ostreobiaceae</taxon>
        <taxon>Ostreobium</taxon>
    </lineage>
</organism>
<dbReference type="Proteomes" id="UP000708148">
    <property type="component" value="Unassembled WGS sequence"/>
</dbReference>
<name>A0A8S1J1T4_9CHLO</name>
<gene>
    <name evidence="2" type="ORF">OSTQU699_LOCUS7051</name>
</gene>
<dbReference type="AlphaFoldDB" id="A0A8S1J1T4"/>
<evidence type="ECO:0000313" key="2">
    <source>
        <dbReference type="EMBL" id="CAD7701694.1"/>
    </source>
</evidence>
<comment type="caution">
    <text evidence="2">The sequence shown here is derived from an EMBL/GenBank/DDBJ whole genome shotgun (WGS) entry which is preliminary data.</text>
</comment>
<evidence type="ECO:0000313" key="3">
    <source>
        <dbReference type="Proteomes" id="UP000708148"/>
    </source>
</evidence>
<keyword evidence="3" id="KW-1185">Reference proteome</keyword>